<evidence type="ECO:0000256" key="2">
    <source>
        <dbReference type="ARBA" id="ARBA00006515"/>
    </source>
</evidence>
<gene>
    <name evidence="12" type="ORF">XNOV1_A008635</name>
</gene>
<keyword evidence="7" id="KW-0630">Potassium</keyword>
<dbReference type="NCBIfam" id="TIGR01293">
    <property type="entry name" value="Kv_beta"/>
    <property type="match status" value="1"/>
</dbReference>
<feature type="domain" description="NADP-dependent oxidoreductase" evidence="11">
    <location>
        <begin position="113"/>
        <end position="415"/>
    </location>
</feature>
<feature type="compositionally biased region" description="Low complexity" evidence="10">
    <location>
        <begin position="30"/>
        <end position="44"/>
    </location>
</feature>
<dbReference type="PRINTS" id="PR01580">
    <property type="entry name" value="KCNAB3CHANEL"/>
</dbReference>
<evidence type="ECO:0000256" key="3">
    <source>
        <dbReference type="ARBA" id="ARBA00022448"/>
    </source>
</evidence>
<dbReference type="InterPro" id="IPR023210">
    <property type="entry name" value="NADP_OxRdtase_dom"/>
</dbReference>
<dbReference type="GO" id="GO:0005737">
    <property type="term" value="C:cytoplasm"/>
    <property type="evidence" value="ECO:0007669"/>
    <property type="project" value="UniProtKB-SubCell"/>
</dbReference>
<dbReference type="InterPro" id="IPR005399">
    <property type="entry name" value="K_chnl_volt-dep_bsu_KCNAB-rel"/>
</dbReference>
<proteinExistence type="inferred from homology"/>
<organism evidence="12 13">
    <name type="scientific">Xyrichtys novacula</name>
    <name type="common">Pearly razorfish</name>
    <name type="synonym">Hemipteronotus novacula</name>
    <dbReference type="NCBI Taxonomy" id="13765"/>
    <lineage>
        <taxon>Eukaryota</taxon>
        <taxon>Metazoa</taxon>
        <taxon>Chordata</taxon>
        <taxon>Craniata</taxon>
        <taxon>Vertebrata</taxon>
        <taxon>Euteleostomi</taxon>
        <taxon>Actinopterygii</taxon>
        <taxon>Neopterygii</taxon>
        <taxon>Teleostei</taxon>
        <taxon>Neoteleostei</taxon>
        <taxon>Acanthomorphata</taxon>
        <taxon>Eupercaria</taxon>
        <taxon>Labriformes</taxon>
        <taxon>Labridae</taxon>
        <taxon>Xyrichtys</taxon>
    </lineage>
</organism>
<dbReference type="InterPro" id="IPR036812">
    <property type="entry name" value="NAD(P)_OxRdtase_dom_sf"/>
</dbReference>
<evidence type="ECO:0000256" key="1">
    <source>
        <dbReference type="ARBA" id="ARBA00004496"/>
    </source>
</evidence>
<dbReference type="AlphaFoldDB" id="A0AAV1FSD6"/>
<keyword evidence="4" id="KW-0963">Cytoplasm</keyword>
<dbReference type="InterPro" id="IPR005983">
    <property type="entry name" value="K_chnl_volt-dep_bsu_KCNAB"/>
</dbReference>
<evidence type="ECO:0000256" key="5">
    <source>
        <dbReference type="ARBA" id="ARBA00022538"/>
    </source>
</evidence>
<evidence type="ECO:0000256" key="6">
    <source>
        <dbReference type="ARBA" id="ARBA00022857"/>
    </source>
</evidence>
<dbReference type="PANTHER" id="PTHR43150">
    <property type="entry name" value="HYPERKINETIC, ISOFORM M"/>
    <property type="match status" value="1"/>
</dbReference>
<feature type="compositionally biased region" description="Polar residues" evidence="10">
    <location>
        <begin position="45"/>
        <end position="57"/>
    </location>
</feature>
<feature type="region of interest" description="Disordered" evidence="10">
    <location>
        <begin position="26"/>
        <end position="58"/>
    </location>
</feature>
<evidence type="ECO:0000256" key="4">
    <source>
        <dbReference type="ARBA" id="ARBA00022490"/>
    </source>
</evidence>
<keyword evidence="12" id="KW-0407">Ion channel</keyword>
<reference evidence="12" key="1">
    <citation type="submission" date="2023-08" db="EMBL/GenBank/DDBJ databases">
        <authorList>
            <person name="Alioto T."/>
            <person name="Alioto T."/>
            <person name="Gomez Garrido J."/>
        </authorList>
    </citation>
    <scope>NUCLEOTIDE SEQUENCE</scope>
</reference>
<dbReference type="InterPro" id="IPR005402">
    <property type="entry name" value="K_chnl_volt-dep_bsu_KCNAB3"/>
</dbReference>
<dbReference type="GO" id="GO:0044325">
    <property type="term" value="F:transmembrane transporter binding"/>
    <property type="evidence" value="ECO:0007669"/>
    <property type="project" value="TreeGrafter"/>
</dbReference>
<dbReference type="GO" id="GO:0008076">
    <property type="term" value="C:voltage-gated potassium channel complex"/>
    <property type="evidence" value="ECO:0007669"/>
    <property type="project" value="TreeGrafter"/>
</dbReference>
<dbReference type="Proteomes" id="UP001178508">
    <property type="component" value="Chromosome 9"/>
</dbReference>
<keyword evidence="5" id="KW-0633">Potassium transport</keyword>
<protein>
    <submittedName>
        <fullName evidence="12">Voltage-gated potassium channel subunit beta-2-like isoform X2</fullName>
    </submittedName>
</protein>
<keyword evidence="8" id="KW-0560">Oxidoreductase</keyword>
<evidence type="ECO:0000256" key="8">
    <source>
        <dbReference type="ARBA" id="ARBA00023002"/>
    </source>
</evidence>
<dbReference type="GO" id="GO:1901379">
    <property type="term" value="P:regulation of potassium ion transmembrane transport"/>
    <property type="evidence" value="ECO:0007669"/>
    <property type="project" value="TreeGrafter"/>
</dbReference>
<evidence type="ECO:0000313" key="13">
    <source>
        <dbReference type="Proteomes" id="UP001178508"/>
    </source>
</evidence>
<evidence type="ECO:0000259" key="11">
    <source>
        <dbReference type="Pfam" id="PF00248"/>
    </source>
</evidence>
<dbReference type="PANTHER" id="PTHR43150:SF3">
    <property type="entry name" value="VOLTAGE-GATED POTASSIUM CHANNEL SUBUNIT BETA-3"/>
    <property type="match status" value="1"/>
</dbReference>
<comment type="similarity">
    <text evidence="2">Belongs to the shaker potassium channel beta subunit family.</text>
</comment>
<evidence type="ECO:0000256" key="7">
    <source>
        <dbReference type="ARBA" id="ARBA00022958"/>
    </source>
</evidence>
<evidence type="ECO:0000256" key="10">
    <source>
        <dbReference type="SAM" id="MobiDB-lite"/>
    </source>
</evidence>
<keyword evidence="9" id="KW-0406">Ion transport</keyword>
<dbReference type="GO" id="GO:0016491">
    <property type="term" value="F:oxidoreductase activity"/>
    <property type="evidence" value="ECO:0007669"/>
    <property type="project" value="UniProtKB-KW"/>
</dbReference>
<dbReference type="SUPFAM" id="SSF51430">
    <property type="entry name" value="NAD(P)-linked oxidoreductase"/>
    <property type="match status" value="1"/>
</dbReference>
<sequence length="428" mass="47212">MFASRGGTGGGKGGKYSVEDLYGISKKPKASSSSGSIVAKAGASRSSKTPSDQQSESEALASQILEAAHRLVERRRLELYLRECGLSLAECEAERSAMPYKNLGKSGLRVSCLGLGTWVTFGSQITDEMAENLMAIAYENGVNLFDTAEVYASGRAELTLGNIIKKKGWRRSSFVITTKIYWGGQAETERGLSRKHIIEGLRGSLSRLQLEYVDIVFANRNDVNSPMEEIVRAMTFVINQGMAMYWGTSRWSAMEIMEAYSVARQFNLIPPVCEQAEYHYFQRDKVEVQLPELYHKIGVGAMTWSPLACGLITGKYSDGVPECSRAAMKGYQWLKERVNSEEGRRQLAKIKELHLLADRLGCTAAQLAIAWCLRSEGVSSVLLGVSNTDQLLENLGALRILSQMTPQTVTEIDALLGNKPHSKKELRA</sequence>
<dbReference type="GO" id="GO:0005249">
    <property type="term" value="F:voltage-gated potassium channel activity"/>
    <property type="evidence" value="ECO:0007669"/>
    <property type="project" value="InterPro"/>
</dbReference>
<keyword evidence="3" id="KW-0813">Transport</keyword>
<keyword evidence="13" id="KW-1185">Reference proteome</keyword>
<evidence type="ECO:0000256" key="9">
    <source>
        <dbReference type="ARBA" id="ARBA00023065"/>
    </source>
</evidence>
<dbReference type="Gene3D" id="3.20.20.100">
    <property type="entry name" value="NADP-dependent oxidoreductase domain"/>
    <property type="match status" value="1"/>
</dbReference>
<dbReference type="GO" id="GO:0015459">
    <property type="term" value="F:potassium channel regulator activity"/>
    <property type="evidence" value="ECO:0007669"/>
    <property type="project" value="TreeGrafter"/>
</dbReference>
<keyword evidence="6" id="KW-0521">NADP</keyword>
<comment type="subcellular location">
    <subcellularLocation>
        <location evidence="1">Cytoplasm</location>
    </subcellularLocation>
</comment>
<dbReference type="Pfam" id="PF00248">
    <property type="entry name" value="Aldo_ket_red"/>
    <property type="match status" value="1"/>
</dbReference>
<dbReference type="EMBL" id="OY660872">
    <property type="protein sequence ID" value="CAJ1064055.1"/>
    <property type="molecule type" value="Genomic_DNA"/>
</dbReference>
<evidence type="ECO:0000313" key="12">
    <source>
        <dbReference type="EMBL" id="CAJ1064055.1"/>
    </source>
</evidence>
<accession>A0AAV1FSD6</accession>
<dbReference type="PRINTS" id="PR01577">
    <property type="entry name" value="KCNABCHANNEL"/>
</dbReference>
<name>A0AAV1FSD6_XYRNO</name>
<dbReference type="FunFam" id="3.20.20.100:FF:000001">
    <property type="entry name" value="voltage-gated potassium channel subunit beta-2 isoform X2"/>
    <property type="match status" value="1"/>
</dbReference>